<sequence>MPSAARITRDCARGGRCELEPPSPHTASRHCDQRRPGRGGPPRSCVTTVPRCAHAPFSCMLEERCAGPTDAFRARSMPRRFLADAQRLRGTRTNLAVLGWSAAGPGCPIAQRLAGESHAPHLYGPNATLEQWHRQSSLPPLNSYSTTALCAGQRCTGA</sequence>
<dbReference type="EMBL" id="KV429044">
    <property type="protein sequence ID" value="KZT71641.1"/>
    <property type="molecule type" value="Genomic_DNA"/>
</dbReference>
<feature type="region of interest" description="Disordered" evidence="1">
    <location>
        <begin position="18"/>
        <end position="44"/>
    </location>
</feature>
<gene>
    <name evidence="2" type="ORF">DAEQUDRAFT_90664</name>
</gene>
<name>A0A165S7X5_9APHY</name>
<evidence type="ECO:0000256" key="1">
    <source>
        <dbReference type="SAM" id="MobiDB-lite"/>
    </source>
</evidence>
<proteinExistence type="predicted"/>
<keyword evidence="3" id="KW-1185">Reference proteome</keyword>
<evidence type="ECO:0000313" key="3">
    <source>
        <dbReference type="Proteomes" id="UP000076727"/>
    </source>
</evidence>
<accession>A0A165S7X5</accession>
<evidence type="ECO:0000313" key="2">
    <source>
        <dbReference type="EMBL" id="KZT71641.1"/>
    </source>
</evidence>
<organism evidence="2 3">
    <name type="scientific">Daedalea quercina L-15889</name>
    <dbReference type="NCBI Taxonomy" id="1314783"/>
    <lineage>
        <taxon>Eukaryota</taxon>
        <taxon>Fungi</taxon>
        <taxon>Dikarya</taxon>
        <taxon>Basidiomycota</taxon>
        <taxon>Agaricomycotina</taxon>
        <taxon>Agaricomycetes</taxon>
        <taxon>Polyporales</taxon>
        <taxon>Fomitopsis</taxon>
    </lineage>
</organism>
<protein>
    <submittedName>
        <fullName evidence="2">Uncharacterized protein</fullName>
    </submittedName>
</protein>
<reference evidence="2 3" key="1">
    <citation type="journal article" date="2016" name="Mol. Biol. Evol.">
        <title>Comparative Genomics of Early-Diverging Mushroom-Forming Fungi Provides Insights into the Origins of Lignocellulose Decay Capabilities.</title>
        <authorList>
            <person name="Nagy L.G."/>
            <person name="Riley R."/>
            <person name="Tritt A."/>
            <person name="Adam C."/>
            <person name="Daum C."/>
            <person name="Floudas D."/>
            <person name="Sun H."/>
            <person name="Yadav J.S."/>
            <person name="Pangilinan J."/>
            <person name="Larsson K.H."/>
            <person name="Matsuura K."/>
            <person name="Barry K."/>
            <person name="Labutti K."/>
            <person name="Kuo R."/>
            <person name="Ohm R.A."/>
            <person name="Bhattacharya S.S."/>
            <person name="Shirouzu T."/>
            <person name="Yoshinaga Y."/>
            <person name="Martin F.M."/>
            <person name="Grigoriev I.V."/>
            <person name="Hibbett D.S."/>
        </authorList>
    </citation>
    <scope>NUCLEOTIDE SEQUENCE [LARGE SCALE GENOMIC DNA]</scope>
    <source>
        <strain evidence="2 3">L-15889</strain>
    </source>
</reference>
<dbReference type="AlphaFoldDB" id="A0A165S7X5"/>
<dbReference type="Proteomes" id="UP000076727">
    <property type="component" value="Unassembled WGS sequence"/>
</dbReference>